<dbReference type="GO" id="GO:0061157">
    <property type="term" value="P:mRNA destabilization"/>
    <property type="evidence" value="ECO:0007669"/>
    <property type="project" value="TreeGrafter"/>
</dbReference>
<comment type="function">
    <text evidence="4">Specifically recognizes and binds N6-methyladenosine (m6A)-containing RNAs, and regulates mRNA stability. M6A is a modification present at internal sites of mRNAs and some non-coding RNAs and plays a role in mRNA stability and processing.</text>
</comment>
<dbReference type="GO" id="GO:1990247">
    <property type="term" value="F:N6-methyladenosine-containing RNA reader activity"/>
    <property type="evidence" value="ECO:0007669"/>
    <property type="project" value="UniProtKB-UniRule"/>
</dbReference>
<proteinExistence type="evidence at transcript level"/>
<dbReference type="EMBL" id="MK673636">
    <property type="protein sequence ID" value="QEX51159.1"/>
    <property type="molecule type" value="mRNA"/>
</dbReference>
<evidence type="ECO:0000259" key="6">
    <source>
        <dbReference type="PROSITE" id="PS50882"/>
    </source>
</evidence>
<dbReference type="InterPro" id="IPR007275">
    <property type="entry name" value="YTH_domain"/>
</dbReference>
<evidence type="ECO:0000256" key="4">
    <source>
        <dbReference type="RuleBase" id="RU369095"/>
    </source>
</evidence>
<dbReference type="GO" id="GO:0005737">
    <property type="term" value="C:cytoplasm"/>
    <property type="evidence" value="ECO:0007669"/>
    <property type="project" value="UniProtKB-SubCell"/>
</dbReference>
<dbReference type="CDD" id="cd21134">
    <property type="entry name" value="YTH"/>
    <property type="match status" value="1"/>
</dbReference>
<feature type="region of interest" description="Disordered" evidence="5">
    <location>
        <begin position="272"/>
        <end position="296"/>
    </location>
</feature>
<keyword evidence="3 4" id="KW-0694">RNA-binding</keyword>
<dbReference type="PANTHER" id="PTHR12357:SF99">
    <property type="entry name" value="YTH DOMAIN-CONTAINING PROTEIN ECT2-RELATED"/>
    <property type="match status" value="1"/>
</dbReference>
<dbReference type="PANTHER" id="PTHR12357">
    <property type="entry name" value="YTH YT521-B HOMOLOGY DOMAIN-CONTAINING"/>
    <property type="match status" value="1"/>
</dbReference>
<sequence length="706" mass="77785">MAAVASAADQATELLQKLSMESKNKTHEGHEVAKKPSGIQYGSANGIEAPKFQMPLSERSVTPVLPDYADHNFCYLPNGYPSTAYYYGAYDGSVNDWDYSRYAEGVEVPHGVYGDMYHHGYGYAPYAAYHSSGSPVPSLGHDGHIYGSQHYQYPTPYFQPQASMNGTYSFNNSAPPADVSTAVVADKPLVTVEAIKSNSTVVTNGSANVNKESALLKQSQQNSPLTSNGAYGRGVLVGGHPSSGYQDPRFSYDGIRSPIPWFDGPVFSDPYSRSTTPNTVSSAAPHNTSFESSRNQNARAVPQLMGFNATRPTPGMGPTTHGIMNRMYPANQLYGQCGNAYRSGFGFGSNMYDSRINDRWGMSFDGKYKPRGRGNGFYAYGNENLDGLSELNRGPRANRFKNYNKVGPVPSVTIATRGQSLPANDNTVDPSVLPDREQYNRADFSDTYSEAKFFVIKSYSEDDIHRSIKYNVWASTPNGNKKLDAAYKEAKEKAVECPVFLFFSVNTSGQFVGVAEMISPVDFNKTVDYWQQDKWNGCFNVKWHIVKDVPNNILKHITIESNENKPVTNSRDTQEVQLEQGLQMLKIFKEHVNKTSMLDDFDFYEARQKVMQERRTKQQQPQQQLVKPVVEIKPANPEAKDGSNSSTGLLKPLEPVTVLKKEAASASHGERKQSDDNCSPLVAGDAPKGAKLVAEKRILTNGAVAA</sequence>
<comment type="subcellular location">
    <subcellularLocation>
        <location evidence="1">Cytoplasm</location>
    </subcellularLocation>
</comment>
<dbReference type="AlphaFoldDB" id="A0A5J6N9F2"/>
<evidence type="ECO:0000256" key="5">
    <source>
        <dbReference type="SAM" id="MobiDB-lite"/>
    </source>
</evidence>
<reference evidence="7" key="1">
    <citation type="journal article" date="2015" name="PLoS ONE">
        <title>Digital Gene Expression Analysis Based on De Novo Transcriptome Assembly Reveals New Genes Associated with Floral Organ Differentiation of the Orchid Plant Cymbidium ensifolium.</title>
        <authorList>
            <person name="Yang F."/>
            <person name="Zhu G."/>
        </authorList>
    </citation>
    <scope>NUCLEOTIDE SEQUENCE</scope>
</reference>
<feature type="domain" description="YTH" evidence="6">
    <location>
        <begin position="451"/>
        <end position="588"/>
    </location>
</feature>
<protein>
    <recommendedName>
        <fullName evidence="4">YTH domain-containing family protein</fullName>
    </recommendedName>
</protein>
<feature type="compositionally biased region" description="Basic and acidic residues" evidence="5">
    <location>
        <begin position="659"/>
        <end position="675"/>
    </location>
</feature>
<name>A0A5J6N9F2_CYMEN</name>
<accession>A0A5J6N9F2</accession>
<dbReference type="GO" id="GO:0003729">
    <property type="term" value="F:mRNA binding"/>
    <property type="evidence" value="ECO:0007669"/>
    <property type="project" value="UniProtKB-UniRule"/>
</dbReference>
<organism evidence="7">
    <name type="scientific">Cymbidium ensifolium</name>
    <name type="common">Orchid</name>
    <name type="synonym">Epidendrum ensifolium</name>
    <dbReference type="NCBI Taxonomy" id="78740"/>
    <lineage>
        <taxon>Eukaryota</taxon>
        <taxon>Viridiplantae</taxon>
        <taxon>Streptophyta</taxon>
        <taxon>Embryophyta</taxon>
        <taxon>Tracheophyta</taxon>
        <taxon>Spermatophyta</taxon>
        <taxon>Magnoliopsida</taxon>
        <taxon>Liliopsida</taxon>
        <taxon>Asparagales</taxon>
        <taxon>Orchidaceae</taxon>
        <taxon>Epidendroideae</taxon>
        <taxon>Cymbidieae</taxon>
        <taxon>Cymbidiinae</taxon>
        <taxon>Cymbidium</taxon>
    </lineage>
</organism>
<keyword evidence="2" id="KW-0963">Cytoplasm</keyword>
<evidence type="ECO:0000256" key="3">
    <source>
        <dbReference type="ARBA" id="ARBA00022884"/>
    </source>
</evidence>
<dbReference type="Pfam" id="PF04146">
    <property type="entry name" value="YTH"/>
    <property type="match status" value="1"/>
</dbReference>
<evidence type="ECO:0000313" key="7">
    <source>
        <dbReference type="EMBL" id="QEX51159.1"/>
    </source>
</evidence>
<comment type="similarity">
    <text evidence="4">Belongs to the YTHDF family.</text>
</comment>
<dbReference type="Gene3D" id="3.10.590.10">
    <property type="entry name" value="ph1033 like domains"/>
    <property type="match status" value="1"/>
</dbReference>
<dbReference type="InterPro" id="IPR045168">
    <property type="entry name" value="YTH_prot"/>
</dbReference>
<dbReference type="FunFam" id="3.10.590.10:FF:000001">
    <property type="entry name" value="YTH domain family 1, isoform CRA_a"/>
    <property type="match status" value="1"/>
</dbReference>
<feature type="region of interest" description="Disordered" evidence="5">
    <location>
        <begin position="634"/>
        <end position="686"/>
    </location>
</feature>
<evidence type="ECO:0000256" key="1">
    <source>
        <dbReference type="ARBA" id="ARBA00004496"/>
    </source>
</evidence>
<dbReference type="PROSITE" id="PS50882">
    <property type="entry name" value="YTH"/>
    <property type="match status" value="1"/>
</dbReference>
<evidence type="ECO:0000256" key="2">
    <source>
        <dbReference type="ARBA" id="ARBA00022490"/>
    </source>
</evidence>